<organism evidence="3 4">
    <name type="scientific">Symbiodinium natans</name>
    <dbReference type="NCBI Taxonomy" id="878477"/>
    <lineage>
        <taxon>Eukaryota</taxon>
        <taxon>Sar</taxon>
        <taxon>Alveolata</taxon>
        <taxon>Dinophyceae</taxon>
        <taxon>Suessiales</taxon>
        <taxon>Symbiodiniaceae</taxon>
        <taxon>Symbiodinium</taxon>
    </lineage>
</organism>
<evidence type="ECO:0000313" key="4">
    <source>
        <dbReference type="Proteomes" id="UP000604046"/>
    </source>
</evidence>
<comment type="caution">
    <text evidence="3">The sequence shown here is derived from an EMBL/GenBank/DDBJ whole genome shotgun (WGS) entry which is preliminary data.</text>
</comment>
<reference evidence="3" key="1">
    <citation type="submission" date="2021-02" db="EMBL/GenBank/DDBJ databases">
        <authorList>
            <person name="Dougan E. K."/>
            <person name="Rhodes N."/>
            <person name="Thang M."/>
            <person name="Chan C."/>
        </authorList>
    </citation>
    <scope>NUCLEOTIDE SEQUENCE</scope>
</reference>
<dbReference type="AlphaFoldDB" id="A0A812N3U3"/>
<accession>A0A812N3U3</accession>
<dbReference type="OrthoDB" id="5132116at2759"/>
<keyword evidence="4" id="KW-1185">Reference proteome</keyword>
<dbReference type="InterPro" id="IPR043129">
    <property type="entry name" value="ATPase_NBD"/>
</dbReference>
<dbReference type="FunFam" id="3.90.640.10:FF:000007">
    <property type="entry name" value="Actin like 7B"/>
    <property type="match status" value="1"/>
</dbReference>
<dbReference type="PANTHER" id="PTHR11937">
    <property type="entry name" value="ACTIN"/>
    <property type="match status" value="1"/>
</dbReference>
<comment type="similarity">
    <text evidence="2">Belongs to the actin family.</text>
</comment>
<dbReference type="Gene3D" id="3.30.420.40">
    <property type="match status" value="2"/>
</dbReference>
<dbReference type="SUPFAM" id="SSF53067">
    <property type="entry name" value="Actin-like ATPase domain"/>
    <property type="match status" value="1"/>
</dbReference>
<dbReference type="SMART" id="SM00268">
    <property type="entry name" value="ACTIN"/>
    <property type="match status" value="1"/>
</dbReference>
<dbReference type="Pfam" id="PF00022">
    <property type="entry name" value="Actin"/>
    <property type="match status" value="1"/>
</dbReference>
<gene>
    <name evidence="3" type="ORF">SNAT2548_LOCUS14584</name>
</gene>
<proteinExistence type="inferred from homology"/>
<protein>
    <recommendedName>
        <fullName evidence="5">Actin</fullName>
    </recommendedName>
</protein>
<dbReference type="Gene3D" id="3.90.640.10">
    <property type="entry name" value="Actin, Chain A, domain 4"/>
    <property type="match status" value="1"/>
</dbReference>
<dbReference type="EMBL" id="CAJNDS010001724">
    <property type="protein sequence ID" value="CAE7274869.1"/>
    <property type="molecule type" value="Genomic_DNA"/>
</dbReference>
<evidence type="ECO:0008006" key="5">
    <source>
        <dbReference type="Google" id="ProtNLM"/>
    </source>
</evidence>
<sequence length="205" mass="22389">MHHAVSKMDLGGHGLTDHMARLLQEQGHSFTTDSDQRIVRDIKEKMCYVPLDYACEVDSLNASTRSQPMTFQLPDGTPLSLGSACVSCPEALFDPSLVGKEVGLVDLISRSIQACDADVQCSLYQTILLAGGTSLLPGLPERLARDLMAAGVTQVQPKVLALENRQWSAWVGGSILADLEVFPRMCVSKEEYDEEGPVIAHRKYV</sequence>
<evidence type="ECO:0000313" key="3">
    <source>
        <dbReference type="EMBL" id="CAE7274869.1"/>
    </source>
</evidence>
<comment type="catalytic activity">
    <reaction evidence="1">
        <text>ATP + H2O = ADP + phosphate + H(+)</text>
        <dbReference type="Rhea" id="RHEA:13065"/>
        <dbReference type="ChEBI" id="CHEBI:15377"/>
        <dbReference type="ChEBI" id="CHEBI:15378"/>
        <dbReference type="ChEBI" id="CHEBI:30616"/>
        <dbReference type="ChEBI" id="CHEBI:43474"/>
        <dbReference type="ChEBI" id="CHEBI:456216"/>
    </reaction>
</comment>
<evidence type="ECO:0000256" key="2">
    <source>
        <dbReference type="RuleBase" id="RU000487"/>
    </source>
</evidence>
<evidence type="ECO:0000256" key="1">
    <source>
        <dbReference type="ARBA" id="ARBA00049360"/>
    </source>
</evidence>
<dbReference type="Proteomes" id="UP000604046">
    <property type="component" value="Unassembled WGS sequence"/>
</dbReference>
<dbReference type="InterPro" id="IPR004000">
    <property type="entry name" value="Actin"/>
</dbReference>
<name>A0A812N3U3_9DINO</name>